<organism evidence="2 3">
    <name type="scientific">Clathrus columnatus</name>
    <dbReference type="NCBI Taxonomy" id="1419009"/>
    <lineage>
        <taxon>Eukaryota</taxon>
        <taxon>Fungi</taxon>
        <taxon>Dikarya</taxon>
        <taxon>Basidiomycota</taxon>
        <taxon>Agaricomycotina</taxon>
        <taxon>Agaricomycetes</taxon>
        <taxon>Phallomycetidae</taxon>
        <taxon>Phallales</taxon>
        <taxon>Clathraceae</taxon>
        <taxon>Clathrus</taxon>
    </lineage>
</organism>
<accession>A0AAV5AM91</accession>
<dbReference type="Proteomes" id="UP001050691">
    <property type="component" value="Unassembled WGS sequence"/>
</dbReference>
<evidence type="ECO:0000256" key="1">
    <source>
        <dbReference type="SAM" id="MobiDB-lite"/>
    </source>
</evidence>
<feature type="compositionally biased region" description="Acidic residues" evidence="1">
    <location>
        <begin position="339"/>
        <end position="351"/>
    </location>
</feature>
<dbReference type="AlphaFoldDB" id="A0AAV5AM91"/>
<proteinExistence type="predicted"/>
<protein>
    <submittedName>
        <fullName evidence="2">Uncharacterized protein</fullName>
    </submittedName>
</protein>
<feature type="region of interest" description="Disordered" evidence="1">
    <location>
        <begin position="310"/>
        <end position="353"/>
    </location>
</feature>
<evidence type="ECO:0000313" key="3">
    <source>
        <dbReference type="Proteomes" id="UP001050691"/>
    </source>
</evidence>
<sequence>MEVTSGSINYIPTNEDVEPDIEDIVNEEMTTKSHSHTIQIDGKPVHKASILRVYSHPSTHSGPKSTDRLHRVRGYKRFESIQTSSTELSLSESPTLFINDPILTLVKVEDDIFLAAAQITGFKVNGFDVQSLPQSDLKSNCKVFFQILKLVTCEPTTDEPPCDWVCDGSIINYGSIYSILEACGDLVQVFNPVISCNRDERPLLRFSSTELTAVTTILHQQLADMHSCHVPTANYHDFFPYRYNDDYRNLWELSEDERQGMENKWSSIRNTRMTKNKKKKAGLDRERIVISDGHSSHLALRETDLILPESSSTSARGLGRPSKRKVVEAQQTESSSESSAEEDAGDDDDEEYCPKIDNQLTEHTQAYFTEAAYSRRGRKTTQRKAFFEEICDCGMGDNSVNILKDDWKSNPDLIECQAVGCETKVDLGASRSTGWLTES</sequence>
<name>A0AAV5AM91_9AGAM</name>
<evidence type="ECO:0000313" key="2">
    <source>
        <dbReference type="EMBL" id="GJJ15797.1"/>
    </source>
</evidence>
<comment type="caution">
    <text evidence="2">The sequence shown here is derived from an EMBL/GenBank/DDBJ whole genome shotgun (WGS) entry which is preliminary data.</text>
</comment>
<reference evidence="2" key="1">
    <citation type="submission" date="2021-10" db="EMBL/GenBank/DDBJ databases">
        <title>De novo Genome Assembly of Clathrus columnatus (Basidiomycota, Fungi) Using Illumina and Nanopore Sequence Data.</title>
        <authorList>
            <person name="Ogiso-Tanaka E."/>
            <person name="Itagaki H."/>
            <person name="Hosoya T."/>
            <person name="Hosaka K."/>
        </authorList>
    </citation>
    <scope>NUCLEOTIDE SEQUENCE</scope>
    <source>
        <strain evidence="2">MO-923</strain>
    </source>
</reference>
<gene>
    <name evidence="2" type="ORF">Clacol_010075</name>
</gene>
<dbReference type="EMBL" id="BPWL01000011">
    <property type="protein sequence ID" value="GJJ15797.1"/>
    <property type="molecule type" value="Genomic_DNA"/>
</dbReference>
<keyword evidence="3" id="KW-1185">Reference proteome</keyword>
<feature type="region of interest" description="Disordered" evidence="1">
    <location>
        <begin position="265"/>
        <end position="286"/>
    </location>
</feature>